<evidence type="ECO:0000313" key="2">
    <source>
        <dbReference type="EMBL" id="KAF6716130.1"/>
    </source>
</evidence>
<evidence type="ECO:0000313" key="3">
    <source>
        <dbReference type="Proteomes" id="UP000646548"/>
    </source>
</evidence>
<name>A0A834BWV8_ORYME</name>
<accession>A0A834BWV8</accession>
<protein>
    <submittedName>
        <fullName evidence="2">Uncharacterized protein</fullName>
    </submittedName>
</protein>
<feature type="region of interest" description="Disordered" evidence="1">
    <location>
        <begin position="1"/>
        <end position="107"/>
    </location>
</feature>
<organism evidence="2 3">
    <name type="scientific">Oryzias melastigma</name>
    <name type="common">Marine medaka</name>
    <dbReference type="NCBI Taxonomy" id="30732"/>
    <lineage>
        <taxon>Eukaryota</taxon>
        <taxon>Metazoa</taxon>
        <taxon>Chordata</taxon>
        <taxon>Craniata</taxon>
        <taxon>Vertebrata</taxon>
        <taxon>Euteleostomi</taxon>
        <taxon>Actinopterygii</taxon>
        <taxon>Neopterygii</taxon>
        <taxon>Teleostei</taxon>
        <taxon>Neoteleostei</taxon>
        <taxon>Acanthomorphata</taxon>
        <taxon>Ovalentaria</taxon>
        <taxon>Atherinomorphae</taxon>
        <taxon>Beloniformes</taxon>
        <taxon>Adrianichthyidae</taxon>
        <taxon>Oryziinae</taxon>
        <taxon>Oryzias</taxon>
    </lineage>
</organism>
<sequence length="107" mass="11498">MSFHKHNRSSLAENYKGAPTSLPAEKASDPGGGTRQPAYQQRRRRIPAAERANQLTSGEGVGSRRRNAPTSLPAAEASDPGGGTRKHGDSDRRALNGAKHQRDLNID</sequence>
<evidence type="ECO:0000256" key="1">
    <source>
        <dbReference type="SAM" id="MobiDB-lite"/>
    </source>
</evidence>
<reference evidence="2" key="1">
    <citation type="journal article" name="BMC Genomics">
        <title>Long-read sequencing and de novo genome assembly of marine medaka (Oryzias melastigma).</title>
        <authorList>
            <person name="Liang P."/>
            <person name="Saqib H.S.A."/>
            <person name="Ni X."/>
            <person name="Shen Y."/>
        </authorList>
    </citation>
    <scope>NUCLEOTIDE SEQUENCE</scope>
    <source>
        <strain evidence="2">Bigg-433</strain>
    </source>
</reference>
<feature type="compositionally biased region" description="Basic and acidic residues" evidence="1">
    <location>
        <begin position="86"/>
        <end position="107"/>
    </location>
</feature>
<comment type="caution">
    <text evidence="2">The sequence shown here is derived from an EMBL/GenBank/DDBJ whole genome shotgun (WGS) entry which is preliminary data.</text>
</comment>
<dbReference type="EMBL" id="WKFB01000994">
    <property type="protein sequence ID" value="KAF6716130.1"/>
    <property type="molecule type" value="Genomic_DNA"/>
</dbReference>
<dbReference type="Proteomes" id="UP000646548">
    <property type="component" value="Unassembled WGS sequence"/>
</dbReference>
<proteinExistence type="predicted"/>
<gene>
    <name evidence="2" type="ORF">FQA47_016593</name>
</gene>
<dbReference type="AlphaFoldDB" id="A0A834BWV8"/>